<evidence type="ECO:0000256" key="3">
    <source>
        <dbReference type="ARBA" id="ARBA00022801"/>
    </source>
</evidence>
<feature type="modified residue" description="3-oxoalanine (Ser)" evidence="5">
    <location>
        <position position="96"/>
    </location>
</feature>
<accession>E6SPF4</accession>
<evidence type="ECO:0000313" key="7">
    <source>
        <dbReference type="EMBL" id="ADV42843.1"/>
    </source>
</evidence>
<dbReference type="InterPro" id="IPR017850">
    <property type="entry name" value="Alkaline_phosphatase_core_sf"/>
</dbReference>
<dbReference type="SUPFAM" id="SSF53649">
    <property type="entry name" value="Alkaline phosphatase-like"/>
    <property type="match status" value="1"/>
</dbReference>
<dbReference type="InterPro" id="IPR000917">
    <property type="entry name" value="Sulfatase_N"/>
</dbReference>
<dbReference type="Pfam" id="PF00884">
    <property type="entry name" value="Sulfatase"/>
    <property type="match status" value="1"/>
</dbReference>
<comment type="PTM">
    <text evidence="5">The conversion to 3-oxoalanine (also known as C-formylglycine, FGly), of a serine or cysteine residue in prokaryotes and of a cysteine residue in eukaryotes, is critical for catalytic activity.</text>
</comment>
<keyword evidence="3" id="KW-0378">Hydrolase</keyword>
<dbReference type="eggNOG" id="COG3119">
    <property type="taxonomic scope" value="Bacteria"/>
</dbReference>
<sequence length="499" mass="56755">MDAKEIMLPLQKFLHTFNRLNNMKSTPLQLLGVLPLCISGQLYAQDSPNLVFIMADQWRGDAMGCIGKEPVKTPYVDALAAEGVNFTNAISSCPVSSPARGMLMSGMYPHKSGVPGNCNSANAPYGVELPQDVRAWSDVLKDGGYQTGYIGKWHLDAPYQPYVDTYNNRGKVAWNEWCPKERRHGFDYWEAYGTYDNHLNPMYWSTDAPRDSFHYVSQWGPEYEATKAVKYLNAIDRKKPFALVVSMNPPHTGYELVPDRYKEMYDNLDVEALCLNRPDIPAKGTEMGDYFRDNLRNYYACITGVDENIGRIVNELKRLGLFHNTIVVVTSDHGICMGAHQLAGKDIFYEEAMRIPMIVSCPRLMKPRTDNVTPLAFADLYPTLLSMMGFKKQIPPTVQTLDFSAALLSGEEKRDVVQPYYYILPSNHSTGYRGLRTPTHTFVLHATDGKVDDVLLFDRTLDPYEMKNIAGERQRLVKKLKAQLKQWLREKDDPFYSFL</sequence>
<keyword evidence="2" id="KW-0479">Metal-binding</keyword>
<evidence type="ECO:0000256" key="2">
    <source>
        <dbReference type="ARBA" id="ARBA00022723"/>
    </source>
</evidence>
<reference key="1">
    <citation type="submission" date="2010-11" db="EMBL/GenBank/DDBJ databases">
        <title>The complete genome of Bacteroides helcogenes P 36-108.</title>
        <authorList>
            <consortium name="US DOE Joint Genome Institute (JGI-PGF)"/>
            <person name="Lucas S."/>
            <person name="Copeland A."/>
            <person name="Lapidus A."/>
            <person name="Bruce D."/>
            <person name="Goodwin L."/>
            <person name="Pitluck S."/>
            <person name="Kyrpides N."/>
            <person name="Mavromatis K."/>
            <person name="Ivanova N."/>
            <person name="Zeytun A."/>
            <person name="Brettin T."/>
            <person name="Detter J.C."/>
            <person name="Tapia R."/>
            <person name="Han C."/>
            <person name="Land M."/>
            <person name="Hauser L."/>
            <person name="Markowitz V."/>
            <person name="Cheng J.-F."/>
            <person name="Hugenholtz P."/>
            <person name="Woyke T."/>
            <person name="Wu D."/>
            <person name="Gronow S."/>
            <person name="Wellnitz S."/>
            <person name="Brambilla E."/>
            <person name="Klenk H.-P."/>
            <person name="Eisen J.A."/>
        </authorList>
    </citation>
    <scope>NUCLEOTIDE SEQUENCE</scope>
    <source>
        <strain>P 36-108</strain>
    </source>
</reference>
<dbReference type="Gene3D" id="3.40.720.10">
    <property type="entry name" value="Alkaline Phosphatase, subunit A"/>
    <property type="match status" value="1"/>
</dbReference>
<dbReference type="PROSITE" id="PS00149">
    <property type="entry name" value="SULFATASE_2"/>
    <property type="match status" value="1"/>
</dbReference>
<dbReference type="EMBL" id="CP002352">
    <property type="protein sequence ID" value="ADV42843.1"/>
    <property type="molecule type" value="Genomic_DNA"/>
</dbReference>
<organism evidence="7 8">
    <name type="scientific">Bacteroides helcogenes (strain ATCC 35417 / DSM 20613 / JCM 6297 / CCUG 15421 / P 36-108)</name>
    <dbReference type="NCBI Taxonomy" id="693979"/>
    <lineage>
        <taxon>Bacteria</taxon>
        <taxon>Pseudomonadati</taxon>
        <taxon>Bacteroidota</taxon>
        <taxon>Bacteroidia</taxon>
        <taxon>Bacteroidales</taxon>
        <taxon>Bacteroidaceae</taxon>
        <taxon>Bacteroides</taxon>
    </lineage>
</organism>
<evidence type="ECO:0000256" key="5">
    <source>
        <dbReference type="PIRSR" id="PIRSR600917-52"/>
    </source>
</evidence>
<evidence type="ECO:0000259" key="6">
    <source>
        <dbReference type="Pfam" id="PF00884"/>
    </source>
</evidence>
<dbReference type="InterPro" id="IPR024607">
    <property type="entry name" value="Sulfatase_CS"/>
</dbReference>
<name>E6SPF4_BACT6</name>
<reference evidence="7 8" key="2">
    <citation type="journal article" date="2011" name="Stand. Genomic Sci.">
        <title>Complete genome sequence of Bacteroides helcogenes type strain (P 36-108).</title>
        <authorList>
            <person name="Pati A."/>
            <person name="Gronow S."/>
            <person name="Zeytun A."/>
            <person name="Lapidus A."/>
            <person name="Nolan M."/>
            <person name="Hammon N."/>
            <person name="Deshpande S."/>
            <person name="Cheng J.F."/>
            <person name="Tapia R."/>
            <person name="Han C."/>
            <person name="Goodwin L."/>
            <person name="Pitluck S."/>
            <person name="Liolios K."/>
            <person name="Pagani I."/>
            <person name="Ivanova N."/>
            <person name="Mavromatis K."/>
            <person name="Chen A."/>
            <person name="Palaniappan K."/>
            <person name="Land M."/>
            <person name="Hauser L."/>
            <person name="Chang Y.J."/>
            <person name="Jeffries C.D."/>
            <person name="Detter J.C."/>
            <person name="Brambilla E."/>
            <person name="Rohde M."/>
            <person name="Goker M."/>
            <person name="Woyke T."/>
            <person name="Bristow J."/>
            <person name="Eisen J.A."/>
            <person name="Markowitz V."/>
            <person name="Hugenholtz P."/>
            <person name="Kyrpides N.C."/>
            <person name="Klenk H.P."/>
            <person name="Lucas S."/>
        </authorList>
    </citation>
    <scope>NUCLEOTIDE SEQUENCE [LARGE SCALE GENOMIC DNA]</scope>
    <source>
        <strain evidence="8">ATCC 35417 / DSM 20613 / JCM 6297 / CCUG 15421 / P 36-108</strain>
    </source>
</reference>
<dbReference type="InterPro" id="IPR050738">
    <property type="entry name" value="Sulfatase"/>
</dbReference>
<dbReference type="PANTHER" id="PTHR42693">
    <property type="entry name" value="ARYLSULFATASE FAMILY MEMBER"/>
    <property type="match status" value="1"/>
</dbReference>
<protein>
    <submittedName>
        <fullName evidence="7">Sulfatase</fullName>
    </submittedName>
</protein>
<proteinExistence type="inferred from homology"/>
<comment type="similarity">
    <text evidence="1">Belongs to the sulfatase family.</text>
</comment>
<dbReference type="AlphaFoldDB" id="E6SPF4"/>
<evidence type="ECO:0000256" key="1">
    <source>
        <dbReference type="ARBA" id="ARBA00008779"/>
    </source>
</evidence>
<dbReference type="KEGG" id="bhl:Bache_0826"/>
<keyword evidence="4" id="KW-0106">Calcium</keyword>
<keyword evidence="8" id="KW-1185">Reference proteome</keyword>
<gene>
    <name evidence="7" type="ordered locus">Bache_0826</name>
</gene>
<dbReference type="HOGENOM" id="CLU_006332_9_3_10"/>
<dbReference type="Proteomes" id="UP000008630">
    <property type="component" value="Chromosome"/>
</dbReference>
<evidence type="ECO:0000256" key="4">
    <source>
        <dbReference type="ARBA" id="ARBA00022837"/>
    </source>
</evidence>
<feature type="domain" description="Sulfatase N-terminal" evidence="6">
    <location>
        <begin position="48"/>
        <end position="389"/>
    </location>
</feature>
<dbReference type="GO" id="GO:0046872">
    <property type="term" value="F:metal ion binding"/>
    <property type="evidence" value="ECO:0007669"/>
    <property type="project" value="UniProtKB-KW"/>
</dbReference>
<dbReference type="CDD" id="cd16034">
    <property type="entry name" value="sulfatase_like"/>
    <property type="match status" value="1"/>
</dbReference>
<evidence type="ECO:0000313" key="8">
    <source>
        <dbReference type="Proteomes" id="UP000008630"/>
    </source>
</evidence>
<dbReference type="PANTHER" id="PTHR42693:SF53">
    <property type="entry name" value="ENDO-4-O-SULFATASE"/>
    <property type="match status" value="1"/>
</dbReference>
<dbReference type="GO" id="GO:0004065">
    <property type="term" value="F:arylsulfatase activity"/>
    <property type="evidence" value="ECO:0007669"/>
    <property type="project" value="TreeGrafter"/>
</dbReference>
<dbReference type="Gene3D" id="3.30.1120.10">
    <property type="match status" value="1"/>
</dbReference>
<dbReference type="STRING" id="693979.Bache_0826"/>